<gene>
    <name evidence="2" type="ORF">DFI_14785</name>
</gene>
<organism evidence="2 3">
    <name type="scientific">Deinococcus ficus</name>
    <dbReference type="NCBI Taxonomy" id="317577"/>
    <lineage>
        <taxon>Bacteria</taxon>
        <taxon>Thermotogati</taxon>
        <taxon>Deinococcota</taxon>
        <taxon>Deinococci</taxon>
        <taxon>Deinococcales</taxon>
        <taxon>Deinococcaceae</taxon>
        <taxon>Deinococcus</taxon>
    </lineage>
</organism>
<accession>A0A221T0K3</accession>
<feature type="transmembrane region" description="Helical" evidence="1">
    <location>
        <begin position="39"/>
        <end position="62"/>
    </location>
</feature>
<name>A0A221T0K3_9DEIO</name>
<evidence type="ECO:0000313" key="3">
    <source>
        <dbReference type="Proteomes" id="UP000259030"/>
    </source>
</evidence>
<reference evidence="2 3" key="1">
    <citation type="submission" date="2017-05" db="EMBL/GenBank/DDBJ databases">
        <title>The complete genome sequence of Deinococcus ficus isolated from the rhizosphere of the Ficus religiosa L. in Taiwan.</title>
        <authorList>
            <person name="Wu K.-M."/>
            <person name="Liao T.-L."/>
            <person name="Liu Y.-M."/>
            <person name="Young C.-C."/>
            <person name="Tsai S.-F."/>
        </authorList>
    </citation>
    <scope>NUCLEOTIDE SEQUENCE [LARGE SCALE GENOMIC DNA]</scope>
    <source>
        <strain evidence="2 3">CC-FR2-10</strain>
        <plasmid evidence="3">pdfi1</plasmid>
    </source>
</reference>
<feature type="transmembrane region" description="Helical" evidence="1">
    <location>
        <begin position="100"/>
        <end position="120"/>
    </location>
</feature>
<dbReference type="EMBL" id="CP021082">
    <property type="protein sequence ID" value="ASN82447.1"/>
    <property type="molecule type" value="Genomic_DNA"/>
</dbReference>
<proteinExistence type="predicted"/>
<keyword evidence="1" id="KW-1133">Transmembrane helix</keyword>
<feature type="transmembrane region" description="Helical" evidence="1">
    <location>
        <begin position="343"/>
        <end position="363"/>
    </location>
</feature>
<dbReference type="InterPro" id="IPR025291">
    <property type="entry name" value="DUF4153"/>
</dbReference>
<evidence type="ECO:0000256" key="1">
    <source>
        <dbReference type="SAM" id="Phobius"/>
    </source>
</evidence>
<feature type="transmembrane region" description="Helical" evidence="1">
    <location>
        <begin position="249"/>
        <end position="267"/>
    </location>
</feature>
<keyword evidence="1" id="KW-0472">Membrane</keyword>
<feature type="transmembrane region" description="Helical" evidence="1">
    <location>
        <begin position="279"/>
        <end position="300"/>
    </location>
</feature>
<geneLocation type="plasmid" evidence="3">
    <name>pdfi1</name>
</geneLocation>
<feature type="transmembrane region" description="Helical" evidence="1">
    <location>
        <begin position="178"/>
        <end position="196"/>
    </location>
</feature>
<sequence length="569" mass="59862">MSPSTLPAGHPALTLPLAALVGAGVGLLTGLATDHQWMITAPAVTGGGLVAAWTAGLGVVFLESARQRWGAAGLALLLGILGAGQGDLQSGIGDPLNPSGWFLLAVFGGSGLLLLSGWTDHRRWTPRPVPPFAVHSLLSGVIAGILGTLFYALLLLAGQLLEAVGWRGLQQLLGEAEVAAPLVLGASAFFVAAIRAQPWGLALTRTLANVLGFLLPVAAVILLLFAAVLPVAALQDPRALYRGLLSSPLYLTLSGVFVLLTLAAFSARPPALPVAVQALTRVGAFLLPLFPALALYGLGVRIGQYGLTEERLIGLVGAVWLLVTSLALAFTRRSPAFAGLSRATGLSLGILGALTLLLSVPALRPMDWSARSQAARLTRPDLTRRQAAEIVDQLAYSSGPLGKRLLSAIPAAELSPAGRNLRRRSQALSAQSFREQEVWRSQRPGTAEIVLSPGSLPVSDVQQAALRRLVDERRNVLRLSLPYFVHAFPSGSGTRVMVNSRNNWFNGLWVDFDAAARVVRSGTFSPLHPEKGEGVDWNANPFDRSAQTGTITLPVVKAGGAVLILDEDE</sequence>
<protein>
    <submittedName>
        <fullName evidence="2">DUF4153 domain-containing protein</fullName>
    </submittedName>
</protein>
<feature type="transmembrane region" description="Helical" evidence="1">
    <location>
        <begin position="132"/>
        <end position="158"/>
    </location>
</feature>
<dbReference type="Pfam" id="PF13687">
    <property type="entry name" value="DUF4153"/>
    <property type="match status" value="1"/>
</dbReference>
<keyword evidence="1" id="KW-0812">Transmembrane</keyword>
<dbReference type="KEGG" id="dfc:DFI_14785"/>
<feature type="transmembrane region" description="Helical" evidence="1">
    <location>
        <begin position="12"/>
        <end position="33"/>
    </location>
</feature>
<dbReference type="AlphaFoldDB" id="A0A221T0K3"/>
<feature type="transmembrane region" description="Helical" evidence="1">
    <location>
        <begin position="208"/>
        <end position="229"/>
    </location>
</feature>
<evidence type="ECO:0000313" key="2">
    <source>
        <dbReference type="EMBL" id="ASN82447.1"/>
    </source>
</evidence>
<feature type="transmembrane region" description="Helical" evidence="1">
    <location>
        <begin position="312"/>
        <end position="331"/>
    </location>
</feature>
<keyword evidence="2" id="KW-0614">Plasmid</keyword>
<feature type="transmembrane region" description="Helical" evidence="1">
    <location>
        <begin position="69"/>
        <end position="88"/>
    </location>
</feature>
<keyword evidence="3" id="KW-1185">Reference proteome</keyword>
<dbReference type="Proteomes" id="UP000259030">
    <property type="component" value="Plasmid pDFI1"/>
</dbReference>